<evidence type="ECO:0000313" key="2">
    <source>
        <dbReference type="Proteomes" id="UP001187192"/>
    </source>
</evidence>
<dbReference type="Proteomes" id="UP001187192">
    <property type="component" value="Unassembled WGS sequence"/>
</dbReference>
<comment type="caution">
    <text evidence="1">The sequence shown here is derived from an EMBL/GenBank/DDBJ whole genome shotgun (WGS) entry which is preliminary data.</text>
</comment>
<proteinExistence type="predicted"/>
<evidence type="ECO:0008006" key="3">
    <source>
        <dbReference type="Google" id="ProtNLM"/>
    </source>
</evidence>
<name>A0AA88A8G2_FICCA</name>
<keyword evidence="2" id="KW-1185">Reference proteome</keyword>
<accession>A0AA88A8G2</accession>
<organism evidence="1 2">
    <name type="scientific">Ficus carica</name>
    <name type="common">Common fig</name>
    <dbReference type="NCBI Taxonomy" id="3494"/>
    <lineage>
        <taxon>Eukaryota</taxon>
        <taxon>Viridiplantae</taxon>
        <taxon>Streptophyta</taxon>
        <taxon>Embryophyta</taxon>
        <taxon>Tracheophyta</taxon>
        <taxon>Spermatophyta</taxon>
        <taxon>Magnoliopsida</taxon>
        <taxon>eudicotyledons</taxon>
        <taxon>Gunneridae</taxon>
        <taxon>Pentapetalae</taxon>
        <taxon>rosids</taxon>
        <taxon>fabids</taxon>
        <taxon>Rosales</taxon>
        <taxon>Moraceae</taxon>
        <taxon>Ficeae</taxon>
        <taxon>Ficus</taxon>
    </lineage>
</organism>
<reference evidence="1" key="1">
    <citation type="submission" date="2023-07" db="EMBL/GenBank/DDBJ databases">
        <title>draft genome sequence of fig (Ficus carica).</title>
        <authorList>
            <person name="Takahashi T."/>
            <person name="Nishimura K."/>
        </authorList>
    </citation>
    <scope>NUCLEOTIDE SEQUENCE</scope>
</reference>
<protein>
    <recommendedName>
        <fullName evidence="3">Ubiquitin-like protease family profile domain-containing protein</fullName>
    </recommendedName>
</protein>
<evidence type="ECO:0000313" key="1">
    <source>
        <dbReference type="EMBL" id="GMN47645.1"/>
    </source>
</evidence>
<sequence>MQFPELVQRKVTTVDTFFSAKIGGLWCVYQKSPDTFDWGSCDSLLKIILDVCVRCGSSWFEVNTLLIPIHLADLKHWALVKLD</sequence>
<gene>
    <name evidence="1" type="ORF">TIFTF001_016819</name>
</gene>
<dbReference type="EMBL" id="BTGU01000026">
    <property type="protein sequence ID" value="GMN47645.1"/>
    <property type="molecule type" value="Genomic_DNA"/>
</dbReference>
<dbReference type="AlphaFoldDB" id="A0AA88A8G2"/>